<proteinExistence type="predicted"/>
<accession>A0A319F2K7</accession>
<dbReference type="Proteomes" id="UP000248423">
    <property type="component" value="Unassembled WGS sequence"/>
</dbReference>
<evidence type="ECO:0000313" key="1">
    <source>
        <dbReference type="EMBL" id="PYI12124.1"/>
    </source>
</evidence>
<name>A0A319F2K7_ASPSB</name>
<reference evidence="1 2" key="1">
    <citation type="submission" date="2018-02" db="EMBL/GenBank/DDBJ databases">
        <title>The genomes of Aspergillus section Nigri reveals drivers in fungal speciation.</title>
        <authorList>
            <consortium name="DOE Joint Genome Institute"/>
            <person name="Vesth T.C."/>
            <person name="Nybo J."/>
            <person name="Theobald S."/>
            <person name="Brandl J."/>
            <person name="Frisvad J.C."/>
            <person name="Nielsen K.F."/>
            <person name="Lyhne E.K."/>
            <person name="Kogle M.E."/>
            <person name="Kuo A."/>
            <person name="Riley R."/>
            <person name="Clum A."/>
            <person name="Nolan M."/>
            <person name="Lipzen A."/>
            <person name="Salamov A."/>
            <person name="Henrissat B."/>
            <person name="Wiebenga A."/>
            <person name="De vries R.P."/>
            <person name="Grigoriev I.V."/>
            <person name="Mortensen U.H."/>
            <person name="Andersen M.R."/>
            <person name="Baker S.E."/>
        </authorList>
    </citation>
    <scope>NUCLEOTIDE SEQUENCE [LARGE SCALE GENOMIC DNA]</scope>
    <source>
        <strain evidence="1 2">CBS 121057</strain>
    </source>
</reference>
<keyword evidence="2" id="KW-1185">Reference proteome</keyword>
<dbReference type="VEuPathDB" id="FungiDB:BO78DRAFT_68353"/>
<evidence type="ECO:0000313" key="2">
    <source>
        <dbReference type="Proteomes" id="UP000248423"/>
    </source>
</evidence>
<gene>
    <name evidence="1" type="ORF">BO78DRAFT_68353</name>
</gene>
<organism evidence="1 2">
    <name type="scientific">Aspergillus sclerotiicarbonarius (strain CBS 121057 / IBT 28362)</name>
    <dbReference type="NCBI Taxonomy" id="1448318"/>
    <lineage>
        <taxon>Eukaryota</taxon>
        <taxon>Fungi</taxon>
        <taxon>Dikarya</taxon>
        <taxon>Ascomycota</taxon>
        <taxon>Pezizomycotina</taxon>
        <taxon>Eurotiomycetes</taxon>
        <taxon>Eurotiomycetidae</taxon>
        <taxon>Eurotiales</taxon>
        <taxon>Aspergillaceae</taxon>
        <taxon>Aspergillus</taxon>
        <taxon>Aspergillus subgen. Circumdati</taxon>
    </lineage>
</organism>
<dbReference type="AlphaFoldDB" id="A0A319F2K7"/>
<sequence>MNDMLGVFGAFWYLFGKYSSCNLGTVSTVKALVGPLPLLLLFLPISSLTGFPHSLVTLCRTNSSTMQGSTLKIVFLELTYSPSKAHMPC</sequence>
<protein>
    <submittedName>
        <fullName evidence="1">Uncharacterized protein</fullName>
    </submittedName>
</protein>
<dbReference type="EMBL" id="KZ826316">
    <property type="protein sequence ID" value="PYI12124.1"/>
    <property type="molecule type" value="Genomic_DNA"/>
</dbReference>